<name>A0A8K0TMF0_9PEZI</name>
<feature type="compositionally biased region" description="Low complexity" evidence="1">
    <location>
        <begin position="115"/>
        <end position="130"/>
    </location>
</feature>
<feature type="compositionally biased region" description="Polar residues" evidence="1">
    <location>
        <begin position="64"/>
        <end position="73"/>
    </location>
</feature>
<feature type="compositionally biased region" description="Polar residues" evidence="1">
    <location>
        <begin position="16"/>
        <end position="26"/>
    </location>
</feature>
<proteinExistence type="predicted"/>
<evidence type="ECO:0000313" key="2">
    <source>
        <dbReference type="EMBL" id="KAH7367855.1"/>
    </source>
</evidence>
<feature type="region of interest" description="Disordered" evidence="1">
    <location>
        <begin position="421"/>
        <end position="489"/>
    </location>
</feature>
<dbReference type="Proteomes" id="UP000813385">
    <property type="component" value="Unassembled WGS sequence"/>
</dbReference>
<feature type="compositionally biased region" description="Low complexity" evidence="1">
    <location>
        <begin position="29"/>
        <end position="62"/>
    </location>
</feature>
<evidence type="ECO:0000313" key="3">
    <source>
        <dbReference type="Proteomes" id="UP000813385"/>
    </source>
</evidence>
<feature type="compositionally biased region" description="Basic and acidic residues" evidence="1">
    <location>
        <begin position="76"/>
        <end position="101"/>
    </location>
</feature>
<evidence type="ECO:0000256" key="1">
    <source>
        <dbReference type="SAM" id="MobiDB-lite"/>
    </source>
</evidence>
<protein>
    <submittedName>
        <fullName evidence="2">Uncharacterized protein</fullName>
    </submittedName>
</protein>
<sequence>MFLHSGASLHGHEFSNRQTSGNQMHATQRLRSALASQSSPSRSLTPTPTSSTERSTSPLPRRFSLQSTGTTPSRPDAFKRRPVSEISPRKEQVVRFDEEPRILSLDPPSDDDTFSDGFSDIASLDGTTGQRRSRTRRTPKPAANFLLAYPPQRLRTKQRRFVQIRPRLLLQLQQLSADKRPKPTLDVLPSRLLTGTHILPRLARRCPEMFKLRGHLGLDDLVVARSEDFDAPDVDLDIKNLHQRDLVAVISPVAARREGDKTSADLAEIVLTDGAVWMASSFANGFEFRHTDAHGITKTARWVKKTPRQRASLGSTTTLSGLSSPPGDYKFTFSMIDPTSRRHPVMATLTPSNLEVLDNYTMPRATTGATRRPAIRPFPVNETEETWSPSDHEEKATHAVDETTRTLIAITSIWVSLRHGQGWPTPKPTLTASTSVASSRASNERRRSNTFPTATAERPSPASPDSQSSTTTSFPGLVPLPQRARSTGAAYMQRRKAKLGQDVVANPAVLESDDEQKVLDPADVKKPGIYRRLRNWGHRITTHAKKHGPE</sequence>
<reference evidence="2" key="1">
    <citation type="journal article" date="2021" name="Nat. Commun.">
        <title>Genetic determinants of endophytism in the Arabidopsis root mycobiome.</title>
        <authorList>
            <person name="Mesny F."/>
            <person name="Miyauchi S."/>
            <person name="Thiergart T."/>
            <person name="Pickel B."/>
            <person name="Atanasova L."/>
            <person name="Karlsson M."/>
            <person name="Huettel B."/>
            <person name="Barry K.W."/>
            <person name="Haridas S."/>
            <person name="Chen C."/>
            <person name="Bauer D."/>
            <person name="Andreopoulos W."/>
            <person name="Pangilinan J."/>
            <person name="LaButti K."/>
            <person name="Riley R."/>
            <person name="Lipzen A."/>
            <person name="Clum A."/>
            <person name="Drula E."/>
            <person name="Henrissat B."/>
            <person name="Kohler A."/>
            <person name="Grigoriev I.V."/>
            <person name="Martin F.M."/>
            <person name="Hacquard S."/>
        </authorList>
    </citation>
    <scope>NUCLEOTIDE SEQUENCE</scope>
    <source>
        <strain evidence="2">MPI-CAGE-AT-0016</strain>
    </source>
</reference>
<organism evidence="2 3">
    <name type="scientific">Plectosphaerella cucumerina</name>
    <dbReference type="NCBI Taxonomy" id="40658"/>
    <lineage>
        <taxon>Eukaryota</taxon>
        <taxon>Fungi</taxon>
        <taxon>Dikarya</taxon>
        <taxon>Ascomycota</taxon>
        <taxon>Pezizomycotina</taxon>
        <taxon>Sordariomycetes</taxon>
        <taxon>Hypocreomycetidae</taxon>
        <taxon>Glomerellales</taxon>
        <taxon>Plectosphaerellaceae</taxon>
        <taxon>Plectosphaerella</taxon>
    </lineage>
</organism>
<feature type="compositionally biased region" description="Polar residues" evidence="1">
    <location>
        <begin position="463"/>
        <end position="474"/>
    </location>
</feature>
<gene>
    <name evidence="2" type="ORF">B0T11DRAFT_58374</name>
</gene>
<dbReference type="OrthoDB" id="5404323at2759"/>
<feature type="compositionally biased region" description="Low complexity" evidence="1">
    <location>
        <begin position="429"/>
        <end position="441"/>
    </location>
</feature>
<dbReference type="EMBL" id="JAGPXD010000002">
    <property type="protein sequence ID" value="KAH7367855.1"/>
    <property type="molecule type" value="Genomic_DNA"/>
</dbReference>
<comment type="caution">
    <text evidence="2">The sequence shown here is derived from an EMBL/GenBank/DDBJ whole genome shotgun (WGS) entry which is preliminary data.</text>
</comment>
<dbReference type="AlphaFoldDB" id="A0A8K0TMF0"/>
<feature type="region of interest" description="Disordered" evidence="1">
    <location>
        <begin position="1"/>
        <end position="137"/>
    </location>
</feature>
<keyword evidence="3" id="KW-1185">Reference proteome</keyword>
<accession>A0A8K0TMF0</accession>